<sequence>MAARFINVFVLVLMVRQWTVLVSAEECPYYMDILPCVCTQDKETLEVDLNCSRVVDIEQLKQIFEAEFPSINFRELTMDGTAEDPVPLDYLPDGVFGPVTFRKVNIRYTNVQDIGDNVLLHLNSTLEELRLNDNELLSFPTADLPHFPKLLFLDISSNNLTFIADLHSLTLNSLNLGQNPGLFFTTEAFVNVPNLVDLDIGNCSLKSLQPNLFTEQWFLATLNLQLNHITELDASSLNFPNNSLNEIILSGNQITTVNKGFISGTSGELYLVMMENQLQELRQEVWQPVFQAMADDGGRGFVVLDGNPLVCGCSIGWLVASEHLLKHLAKGAKCNNGTSIFSLDPDYYTSNCY</sequence>
<dbReference type="GO" id="GO:0005886">
    <property type="term" value="C:plasma membrane"/>
    <property type="evidence" value="ECO:0007669"/>
    <property type="project" value="TreeGrafter"/>
</dbReference>
<name>A0A8J5JUE6_HOMAM</name>
<evidence type="ECO:0000313" key="5">
    <source>
        <dbReference type="EMBL" id="KAG7162025.1"/>
    </source>
</evidence>
<keyword evidence="3" id="KW-0677">Repeat</keyword>
<dbReference type="InterPro" id="IPR050541">
    <property type="entry name" value="LRR_TM_domain-containing"/>
</dbReference>
<keyword evidence="1" id="KW-0433">Leucine-rich repeat</keyword>
<dbReference type="OrthoDB" id="2013775at2759"/>
<dbReference type="PROSITE" id="PS51450">
    <property type="entry name" value="LRR"/>
    <property type="match status" value="1"/>
</dbReference>
<dbReference type="EMBL" id="JAHLQT010028178">
    <property type="protein sequence ID" value="KAG7162025.1"/>
    <property type="molecule type" value="Genomic_DNA"/>
</dbReference>
<proteinExistence type="predicted"/>
<evidence type="ECO:0000313" key="6">
    <source>
        <dbReference type="Proteomes" id="UP000747542"/>
    </source>
</evidence>
<protein>
    <submittedName>
        <fullName evidence="5">Oplophorus-luciferin 2-monooxygenase non-catalytic subunit-like 13</fullName>
    </submittedName>
</protein>
<dbReference type="InterPro" id="IPR001611">
    <property type="entry name" value="Leu-rich_rpt"/>
</dbReference>
<evidence type="ECO:0000256" key="4">
    <source>
        <dbReference type="SAM" id="SignalP"/>
    </source>
</evidence>
<gene>
    <name evidence="5" type="primary">Lucb-L13</name>
    <name evidence="5" type="ORF">Hamer_G022535</name>
</gene>
<comment type="caution">
    <text evidence="5">The sequence shown here is derived from an EMBL/GenBank/DDBJ whole genome shotgun (WGS) entry which is preliminary data.</text>
</comment>
<keyword evidence="2 4" id="KW-0732">Signal</keyword>
<feature type="chain" id="PRO_5035224930" evidence="4">
    <location>
        <begin position="25"/>
        <end position="353"/>
    </location>
</feature>
<keyword evidence="6" id="KW-1185">Reference proteome</keyword>
<dbReference type="Proteomes" id="UP000747542">
    <property type="component" value="Unassembled WGS sequence"/>
</dbReference>
<organism evidence="5 6">
    <name type="scientific">Homarus americanus</name>
    <name type="common">American lobster</name>
    <dbReference type="NCBI Taxonomy" id="6706"/>
    <lineage>
        <taxon>Eukaryota</taxon>
        <taxon>Metazoa</taxon>
        <taxon>Ecdysozoa</taxon>
        <taxon>Arthropoda</taxon>
        <taxon>Crustacea</taxon>
        <taxon>Multicrustacea</taxon>
        <taxon>Malacostraca</taxon>
        <taxon>Eumalacostraca</taxon>
        <taxon>Eucarida</taxon>
        <taxon>Decapoda</taxon>
        <taxon>Pleocyemata</taxon>
        <taxon>Astacidea</taxon>
        <taxon>Nephropoidea</taxon>
        <taxon>Nephropidae</taxon>
        <taxon>Homarus</taxon>
    </lineage>
</organism>
<evidence type="ECO:0000256" key="2">
    <source>
        <dbReference type="ARBA" id="ARBA00022729"/>
    </source>
</evidence>
<evidence type="ECO:0000256" key="3">
    <source>
        <dbReference type="ARBA" id="ARBA00022737"/>
    </source>
</evidence>
<dbReference type="AlphaFoldDB" id="A0A8J5JUE6"/>
<accession>A0A8J5JUE6</accession>
<reference evidence="5" key="1">
    <citation type="journal article" date="2021" name="Sci. Adv.">
        <title>The American lobster genome reveals insights on longevity, neural, and immune adaptations.</title>
        <authorList>
            <person name="Polinski J.M."/>
            <person name="Zimin A.V."/>
            <person name="Clark K.F."/>
            <person name="Kohn A.B."/>
            <person name="Sadowski N."/>
            <person name="Timp W."/>
            <person name="Ptitsyn A."/>
            <person name="Khanna P."/>
            <person name="Romanova D.Y."/>
            <person name="Williams P."/>
            <person name="Greenwood S.J."/>
            <person name="Moroz L.L."/>
            <person name="Walt D.R."/>
            <person name="Bodnar A.G."/>
        </authorList>
    </citation>
    <scope>NUCLEOTIDE SEQUENCE</scope>
    <source>
        <strain evidence="5">GMGI-L3</strain>
    </source>
</reference>
<dbReference type="PANTHER" id="PTHR24369:SF210">
    <property type="entry name" value="CHAOPTIN-RELATED"/>
    <property type="match status" value="1"/>
</dbReference>
<feature type="signal peptide" evidence="4">
    <location>
        <begin position="1"/>
        <end position="24"/>
    </location>
</feature>
<dbReference type="PANTHER" id="PTHR24369">
    <property type="entry name" value="ANTIGEN BSP, PUTATIVE-RELATED"/>
    <property type="match status" value="1"/>
</dbReference>
<evidence type="ECO:0000256" key="1">
    <source>
        <dbReference type="ARBA" id="ARBA00022614"/>
    </source>
</evidence>